<dbReference type="PROSITE" id="PS50968">
    <property type="entry name" value="BIOTINYL_LIPOYL"/>
    <property type="match status" value="1"/>
</dbReference>
<evidence type="ECO:0000256" key="3">
    <source>
        <dbReference type="ARBA" id="ARBA00023267"/>
    </source>
</evidence>
<dbReference type="InterPro" id="IPR000089">
    <property type="entry name" value="Biotin_lipoyl"/>
</dbReference>
<dbReference type="UniPathway" id="UPA00094"/>
<feature type="domain" description="Lipoyl-binding" evidence="5">
    <location>
        <begin position="60"/>
        <end position="142"/>
    </location>
</feature>
<dbReference type="InterPro" id="IPR001249">
    <property type="entry name" value="AcCoA_biotinCC"/>
</dbReference>
<reference evidence="6" key="1">
    <citation type="journal article" date="2020" name="mSystems">
        <title>Genome- and Community-Level Interaction Insights into Carbon Utilization and Element Cycling Functions of Hydrothermarchaeota in Hydrothermal Sediment.</title>
        <authorList>
            <person name="Zhou Z."/>
            <person name="Liu Y."/>
            <person name="Xu W."/>
            <person name="Pan J."/>
            <person name="Luo Z.H."/>
            <person name="Li M."/>
        </authorList>
    </citation>
    <scope>NUCLEOTIDE SEQUENCE [LARGE SCALE GENOMIC DNA]</scope>
    <source>
        <strain evidence="6">SpSt-794</strain>
    </source>
</reference>
<dbReference type="GO" id="GO:0009317">
    <property type="term" value="C:acetyl-CoA carboxylase complex"/>
    <property type="evidence" value="ECO:0007669"/>
    <property type="project" value="InterPro"/>
</dbReference>
<sequence>MKGKNISEEIKEIIEIAKKSGIEEFNLEIEGLKISFKFTPKEITSSVVTEILENKTEKPKEVEKDTFLVKSPLVGVFYRKPNPNAKPFVEIGDIVEKGQTLCIVETMKIMNEIQTEKKGKILKIFPEDGSTVEAEQPLFELEAIYED</sequence>
<name>A0A7C4TV73_9BACT</name>
<evidence type="ECO:0000313" key="6">
    <source>
        <dbReference type="EMBL" id="HGW59992.1"/>
    </source>
</evidence>
<dbReference type="SUPFAM" id="SSF51230">
    <property type="entry name" value="Single hybrid motif"/>
    <property type="match status" value="1"/>
</dbReference>
<protein>
    <recommendedName>
        <fullName evidence="2 4">Biotin carboxyl carrier protein of acetyl-CoA carboxylase</fullName>
    </recommendedName>
</protein>
<dbReference type="InterPro" id="IPR011053">
    <property type="entry name" value="Single_hybrid_motif"/>
</dbReference>
<dbReference type="InterPro" id="IPR050709">
    <property type="entry name" value="Biotin_Carboxyl_Carrier/Decarb"/>
</dbReference>
<keyword evidence="4" id="KW-0275">Fatty acid biosynthesis</keyword>
<keyword evidence="4" id="KW-0444">Lipid biosynthesis</keyword>
<evidence type="ECO:0000259" key="5">
    <source>
        <dbReference type="PROSITE" id="PS50968"/>
    </source>
</evidence>
<dbReference type="GO" id="GO:0006633">
    <property type="term" value="P:fatty acid biosynthetic process"/>
    <property type="evidence" value="ECO:0007669"/>
    <property type="project" value="UniProtKB-UniPathway"/>
</dbReference>
<keyword evidence="4" id="KW-0276">Fatty acid metabolism</keyword>
<dbReference type="PANTHER" id="PTHR45266:SF3">
    <property type="entry name" value="OXALOACETATE DECARBOXYLASE ALPHA CHAIN"/>
    <property type="match status" value="1"/>
</dbReference>
<evidence type="ECO:0000256" key="2">
    <source>
        <dbReference type="ARBA" id="ARBA00017562"/>
    </source>
</evidence>
<comment type="pathway">
    <text evidence="4">Lipid metabolism; fatty acid biosynthesis.</text>
</comment>
<dbReference type="CDD" id="cd06850">
    <property type="entry name" value="biotinyl_domain"/>
    <property type="match status" value="1"/>
</dbReference>
<dbReference type="AlphaFoldDB" id="A0A7C4TV73"/>
<keyword evidence="4" id="KW-0443">Lipid metabolism</keyword>
<organism evidence="6">
    <name type="scientific">Caldisericum exile</name>
    <dbReference type="NCBI Taxonomy" id="693075"/>
    <lineage>
        <taxon>Bacteria</taxon>
        <taxon>Pseudomonadati</taxon>
        <taxon>Caldisericota/Cryosericota group</taxon>
        <taxon>Caldisericota</taxon>
        <taxon>Caldisericia</taxon>
        <taxon>Caldisericales</taxon>
        <taxon>Caldisericaceae</taxon>
        <taxon>Caldisericum</taxon>
    </lineage>
</organism>
<dbReference type="PANTHER" id="PTHR45266">
    <property type="entry name" value="OXALOACETATE DECARBOXYLASE ALPHA CHAIN"/>
    <property type="match status" value="1"/>
</dbReference>
<keyword evidence="3 4" id="KW-0092">Biotin</keyword>
<dbReference type="PRINTS" id="PR01071">
    <property type="entry name" value="ACOABIOTINCC"/>
</dbReference>
<comment type="function">
    <text evidence="1 4">This protein is a component of the acetyl coenzyme A carboxylase complex; first, biotin carboxylase catalyzes the carboxylation of the carrier protein and then the transcarboxylase transfers the carboxyl group to form malonyl-CoA.</text>
</comment>
<dbReference type="EMBL" id="DTHV01000026">
    <property type="protein sequence ID" value="HGW59992.1"/>
    <property type="molecule type" value="Genomic_DNA"/>
</dbReference>
<accession>A0A7C4TV73</accession>
<dbReference type="GO" id="GO:0003989">
    <property type="term" value="F:acetyl-CoA carboxylase activity"/>
    <property type="evidence" value="ECO:0007669"/>
    <property type="project" value="InterPro"/>
</dbReference>
<evidence type="ECO:0000256" key="4">
    <source>
        <dbReference type="RuleBase" id="RU364072"/>
    </source>
</evidence>
<gene>
    <name evidence="6" type="ORF">ENV82_00895</name>
</gene>
<evidence type="ECO:0000256" key="1">
    <source>
        <dbReference type="ARBA" id="ARBA00003761"/>
    </source>
</evidence>
<comment type="caution">
    <text evidence="6">The sequence shown here is derived from an EMBL/GenBank/DDBJ whole genome shotgun (WGS) entry which is preliminary data.</text>
</comment>
<dbReference type="Pfam" id="PF00364">
    <property type="entry name" value="Biotin_lipoyl"/>
    <property type="match status" value="1"/>
</dbReference>
<dbReference type="Gene3D" id="2.40.50.100">
    <property type="match status" value="1"/>
</dbReference>
<proteinExistence type="predicted"/>